<protein>
    <recommendedName>
        <fullName evidence="5">Chromo domain-containing protein</fullName>
    </recommendedName>
</protein>
<evidence type="ECO:0000313" key="6">
    <source>
        <dbReference type="EMBL" id="CAG5138778.1"/>
    </source>
</evidence>
<evidence type="ECO:0000256" key="3">
    <source>
        <dbReference type="ARBA" id="ARBA00023242"/>
    </source>
</evidence>
<evidence type="ECO:0000259" key="5">
    <source>
        <dbReference type="PROSITE" id="PS50013"/>
    </source>
</evidence>
<dbReference type="PROSITE" id="PS00598">
    <property type="entry name" value="CHROMO_1"/>
    <property type="match status" value="1"/>
</dbReference>
<dbReference type="GO" id="GO:0005634">
    <property type="term" value="C:nucleus"/>
    <property type="evidence" value="ECO:0007669"/>
    <property type="project" value="UniProtKB-SubCell"/>
</dbReference>
<comment type="subcellular location">
    <subcellularLocation>
        <location evidence="1">Nucleus</location>
    </subcellularLocation>
</comment>
<dbReference type="InterPro" id="IPR023780">
    <property type="entry name" value="Chromo_domain"/>
</dbReference>
<proteinExistence type="predicted"/>
<comment type="subunit">
    <text evidence="2">Component of the NuA4 histone acetyltransferase complex.</text>
</comment>
<dbReference type="PROSITE" id="PS50013">
    <property type="entry name" value="CHROMO_2"/>
    <property type="match status" value="1"/>
</dbReference>
<evidence type="ECO:0000256" key="1">
    <source>
        <dbReference type="ARBA" id="ARBA00004123"/>
    </source>
</evidence>
<dbReference type="InterPro" id="IPR000953">
    <property type="entry name" value="Chromo/chromo_shadow_dom"/>
</dbReference>
<dbReference type="OrthoDB" id="5427872at2759"/>
<sequence>MEEKQDLADTAKPNAAAEAFLFDSTPGDWEFLMKDCGYQFAGDGDCLQMILQESGDTDTSDPPIYDTHSHTIGMPPPVSCNSEAASTPSELDERRRSSPSKSICATKNPDCRLQSDQQNGSLEALTAPNTAGLSPIPITDAYVSWLLSDCNIEPTVSTGMTAFGVNVHAGSAPESEVRQELLQSPDRSISLLKAVDRDVPSAWTDSRDEDRQSDIESTHGSRKRSRALSEDKEDRCTVERIVDHDEYAGRKRYLIKWGGWSEEDMTWEPESNLDDCEKLLQDYWALVKHQNSTDNATKTMARSSPSSGQMRAGQPSLFPSMIKILDDLGQEIYRLRKLLATKPVQPEALDKAASECTRRKRKSRGDECSDEDGEDLNAYSNTRVRIKVRRNEGGGRMVTCKPRKRHCGRCKRTGHNARTCLNDASDTSD</sequence>
<evidence type="ECO:0000313" key="7">
    <source>
        <dbReference type="Proteomes" id="UP000676310"/>
    </source>
</evidence>
<keyword evidence="3" id="KW-0539">Nucleus</keyword>
<dbReference type="AlphaFoldDB" id="A0A8J2HVB7"/>
<dbReference type="InterPro" id="IPR016197">
    <property type="entry name" value="Chromo-like_dom_sf"/>
</dbReference>
<reference evidence="6" key="1">
    <citation type="submission" date="2021-05" db="EMBL/GenBank/DDBJ databases">
        <authorList>
            <person name="Stam R."/>
        </authorList>
    </citation>
    <scope>NUCLEOTIDE SEQUENCE</scope>
    <source>
        <strain evidence="6">CS162</strain>
    </source>
</reference>
<name>A0A8J2HVB7_9PLEO</name>
<evidence type="ECO:0000256" key="4">
    <source>
        <dbReference type="SAM" id="MobiDB-lite"/>
    </source>
</evidence>
<feature type="compositionally biased region" description="Polar residues" evidence="4">
    <location>
        <begin position="79"/>
        <end position="89"/>
    </location>
</feature>
<feature type="compositionally biased region" description="Polar residues" evidence="4">
    <location>
        <begin position="295"/>
        <end position="309"/>
    </location>
</feature>
<feature type="region of interest" description="Disordered" evidence="4">
    <location>
        <begin position="70"/>
        <end position="110"/>
    </location>
</feature>
<dbReference type="RefSeq" id="XP_043163966.1">
    <property type="nucleotide sequence ID" value="XM_043308031.1"/>
</dbReference>
<evidence type="ECO:0000256" key="2">
    <source>
        <dbReference type="ARBA" id="ARBA00011353"/>
    </source>
</evidence>
<dbReference type="GO" id="GO:0006338">
    <property type="term" value="P:chromatin remodeling"/>
    <property type="evidence" value="ECO:0007669"/>
    <property type="project" value="UniProtKB-ARBA"/>
</dbReference>
<dbReference type="InterPro" id="IPR023779">
    <property type="entry name" value="Chromodomain_CS"/>
</dbReference>
<feature type="region of interest" description="Disordered" evidence="4">
    <location>
        <begin position="350"/>
        <end position="375"/>
    </location>
</feature>
<dbReference type="Gene3D" id="2.40.50.40">
    <property type="match status" value="1"/>
</dbReference>
<dbReference type="InterPro" id="IPR051219">
    <property type="entry name" value="Heterochromatin_chromo-domain"/>
</dbReference>
<feature type="domain" description="Chromo" evidence="5">
    <location>
        <begin position="236"/>
        <end position="295"/>
    </location>
</feature>
<dbReference type="SUPFAM" id="SSF54160">
    <property type="entry name" value="Chromo domain-like"/>
    <property type="match status" value="1"/>
</dbReference>
<gene>
    <name evidence="6" type="ORF">ALTATR162_LOCUS437</name>
</gene>
<dbReference type="EMBL" id="CAJRGZ010000014">
    <property type="protein sequence ID" value="CAG5138778.1"/>
    <property type="molecule type" value="Genomic_DNA"/>
</dbReference>
<dbReference type="SMART" id="SM00298">
    <property type="entry name" value="CHROMO"/>
    <property type="match status" value="1"/>
</dbReference>
<dbReference type="CDD" id="cd00024">
    <property type="entry name" value="CD_CSD"/>
    <property type="match status" value="1"/>
</dbReference>
<dbReference type="PANTHER" id="PTHR22812">
    <property type="entry name" value="CHROMOBOX PROTEIN"/>
    <property type="match status" value="1"/>
</dbReference>
<feature type="region of interest" description="Disordered" evidence="4">
    <location>
        <begin position="295"/>
        <end position="314"/>
    </location>
</feature>
<feature type="region of interest" description="Disordered" evidence="4">
    <location>
        <begin position="200"/>
        <end position="235"/>
    </location>
</feature>
<feature type="compositionally biased region" description="Basic and acidic residues" evidence="4">
    <location>
        <begin position="200"/>
        <end position="219"/>
    </location>
</feature>
<dbReference type="GeneID" id="67016029"/>
<organism evidence="6 7">
    <name type="scientific">Alternaria atra</name>
    <dbReference type="NCBI Taxonomy" id="119953"/>
    <lineage>
        <taxon>Eukaryota</taxon>
        <taxon>Fungi</taxon>
        <taxon>Dikarya</taxon>
        <taxon>Ascomycota</taxon>
        <taxon>Pezizomycotina</taxon>
        <taxon>Dothideomycetes</taxon>
        <taxon>Pleosporomycetidae</taxon>
        <taxon>Pleosporales</taxon>
        <taxon>Pleosporineae</taxon>
        <taxon>Pleosporaceae</taxon>
        <taxon>Alternaria</taxon>
        <taxon>Alternaria sect. Ulocladioides</taxon>
    </lineage>
</organism>
<accession>A0A8J2HVB7</accession>
<dbReference type="Pfam" id="PF00385">
    <property type="entry name" value="Chromo"/>
    <property type="match status" value="1"/>
</dbReference>
<comment type="caution">
    <text evidence="6">The sequence shown here is derived from an EMBL/GenBank/DDBJ whole genome shotgun (WGS) entry which is preliminary data.</text>
</comment>
<dbReference type="Proteomes" id="UP000676310">
    <property type="component" value="Unassembled WGS sequence"/>
</dbReference>
<keyword evidence="7" id="KW-1185">Reference proteome</keyword>